<keyword evidence="4" id="KW-1185">Reference proteome</keyword>
<feature type="region of interest" description="Disordered" evidence="1">
    <location>
        <begin position="1"/>
        <end position="54"/>
    </location>
</feature>
<evidence type="ECO:0000313" key="3">
    <source>
        <dbReference type="EMBL" id="KJY02372.1"/>
    </source>
</evidence>
<feature type="compositionally biased region" description="Basic and acidic residues" evidence="1">
    <location>
        <begin position="41"/>
        <end position="54"/>
    </location>
</feature>
<feature type="compositionally biased region" description="Basic and acidic residues" evidence="1">
    <location>
        <begin position="1"/>
        <end position="17"/>
    </location>
</feature>
<protein>
    <submittedName>
        <fullName evidence="3">Uncharacterized protein</fullName>
    </submittedName>
</protein>
<comment type="caution">
    <text evidence="3">The sequence shown here is derived from an EMBL/GenBank/DDBJ whole genome shotgun (WGS) entry which is preliminary data.</text>
</comment>
<keyword evidence="2" id="KW-0472">Membrane</keyword>
<organism evidence="3 4">
    <name type="scientific">Zymoseptoria brevis</name>
    <dbReference type="NCBI Taxonomy" id="1047168"/>
    <lineage>
        <taxon>Eukaryota</taxon>
        <taxon>Fungi</taxon>
        <taxon>Dikarya</taxon>
        <taxon>Ascomycota</taxon>
        <taxon>Pezizomycotina</taxon>
        <taxon>Dothideomycetes</taxon>
        <taxon>Dothideomycetidae</taxon>
        <taxon>Mycosphaerellales</taxon>
        <taxon>Mycosphaerellaceae</taxon>
        <taxon>Zymoseptoria</taxon>
    </lineage>
</organism>
<keyword evidence="2" id="KW-0812">Transmembrane</keyword>
<evidence type="ECO:0000256" key="1">
    <source>
        <dbReference type="SAM" id="MobiDB-lite"/>
    </source>
</evidence>
<accession>A0A0F4GY83</accession>
<feature type="transmembrane region" description="Helical" evidence="2">
    <location>
        <begin position="130"/>
        <end position="150"/>
    </location>
</feature>
<reference evidence="3 4" key="1">
    <citation type="submission" date="2015-03" db="EMBL/GenBank/DDBJ databases">
        <title>RNA-seq based gene annotation and comparative genomics of four Zymoseptoria species reveal species-specific pathogenicity related genes and transposable element activity.</title>
        <authorList>
            <person name="Grandaubert J."/>
            <person name="Bhattacharyya A."/>
            <person name="Stukenbrock E.H."/>
        </authorList>
    </citation>
    <scope>NUCLEOTIDE SEQUENCE [LARGE SCALE GENOMIC DNA]</scope>
    <source>
        <strain evidence="3 4">Zb18110</strain>
    </source>
</reference>
<sequence length="289" mass="32735">MTQHDRASGPSSTRDDVWTDYDEDSASSASDHSYSSSTEQQRLETGRTDDRADERERRRLQMVWKRQDLEKLRCDLQEMLEMEPRTQDGWDQLARHCVAERLQSVESELGIEKSAPASRPAESRTKTWQMIRVVTGLLTLIGFVLQLYAIHTARHAAESSSPGPRYITTLPTVPTFPVVELTILRTPEMECIRGLESIWQILERAATQASEAITCFNTNSSSLAASWNEALINSIEEDVQARSREWRLVGGLGRDLEWAGLSLPWTRHIWAGSKAMAAVDATIREYRGK</sequence>
<name>A0A0F4GY83_9PEZI</name>
<proteinExistence type="predicted"/>
<feature type="compositionally biased region" description="Low complexity" evidence="1">
    <location>
        <begin position="26"/>
        <end position="39"/>
    </location>
</feature>
<dbReference type="AlphaFoldDB" id="A0A0F4GY83"/>
<dbReference type="OrthoDB" id="10665464at2759"/>
<evidence type="ECO:0000313" key="4">
    <source>
        <dbReference type="Proteomes" id="UP000033647"/>
    </source>
</evidence>
<evidence type="ECO:0000256" key="2">
    <source>
        <dbReference type="SAM" id="Phobius"/>
    </source>
</evidence>
<gene>
    <name evidence="3" type="ORF">TI39_contig57g00001</name>
</gene>
<dbReference type="Proteomes" id="UP000033647">
    <property type="component" value="Unassembled WGS sequence"/>
</dbReference>
<dbReference type="EMBL" id="LAFY01000054">
    <property type="protein sequence ID" value="KJY02372.1"/>
    <property type="molecule type" value="Genomic_DNA"/>
</dbReference>
<keyword evidence="2" id="KW-1133">Transmembrane helix</keyword>